<sequence>MLNRRPPQMSHAEEGRGSASPPLRIIRMPLSKPWRRPAPPPPRVFQVHPRDFRQLVQSLTGAPRPSAAAETMEAAASPPSLLELSWTPQVLPQPPPTAVDSASPVYSDQAAIAGNGSSAATAIQNAVGGDGVELFRPSHTTVDSSTWSCSPIWSFDESDNGGLPFS</sequence>
<proteinExistence type="predicted"/>
<dbReference type="PANTHER" id="PTHR34794">
    <property type="entry name" value="EXPRESSED PROTEIN"/>
    <property type="match status" value="1"/>
</dbReference>
<evidence type="ECO:0000256" key="1">
    <source>
        <dbReference type="SAM" id="MobiDB-lite"/>
    </source>
</evidence>
<evidence type="ECO:0000259" key="2">
    <source>
        <dbReference type="Pfam" id="PF05678"/>
    </source>
</evidence>
<dbReference type="Proteomes" id="UP001327560">
    <property type="component" value="Chromosome 1"/>
</dbReference>
<organism evidence="3 4">
    <name type="scientific">Canna indica</name>
    <name type="common">Indian-shot</name>
    <dbReference type="NCBI Taxonomy" id="4628"/>
    <lineage>
        <taxon>Eukaryota</taxon>
        <taxon>Viridiplantae</taxon>
        <taxon>Streptophyta</taxon>
        <taxon>Embryophyta</taxon>
        <taxon>Tracheophyta</taxon>
        <taxon>Spermatophyta</taxon>
        <taxon>Magnoliopsida</taxon>
        <taxon>Liliopsida</taxon>
        <taxon>Zingiberales</taxon>
        <taxon>Cannaceae</taxon>
        <taxon>Canna</taxon>
    </lineage>
</organism>
<gene>
    <name evidence="3" type="ORF">Cni_G04304</name>
</gene>
<reference evidence="3 4" key="1">
    <citation type="submission" date="2023-10" db="EMBL/GenBank/DDBJ databases">
        <title>Chromosome-scale genome assembly provides insights into flower coloration mechanisms of Canna indica.</title>
        <authorList>
            <person name="Li C."/>
        </authorList>
    </citation>
    <scope>NUCLEOTIDE SEQUENCE [LARGE SCALE GENOMIC DNA]</scope>
    <source>
        <tissue evidence="3">Flower</tissue>
    </source>
</reference>
<protein>
    <recommendedName>
        <fullName evidence="2">VQ domain-containing protein</fullName>
    </recommendedName>
</protein>
<accession>A0AAQ3JV63</accession>
<keyword evidence="4" id="KW-1185">Reference proteome</keyword>
<feature type="domain" description="VQ" evidence="2">
    <location>
        <begin position="39"/>
        <end position="65"/>
    </location>
</feature>
<feature type="compositionally biased region" description="Low complexity" evidence="1">
    <location>
        <begin position="65"/>
        <end position="76"/>
    </location>
</feature>
<dbReference type="InterPro" id="IPR008889">
    <property type="entry name" value="VQ"/>
</dbReference>
<feature type="region of interest" description="Disordered" evidence="1">
    <location>
        <begin position="56"/>
        <end position="76"/>
    </location>
</feature>
<dbReference type="EMBL" id="CP136890">
    <property type="protein sequence ID" value="WOK95597.1"/>
    <property type="molecule type" value="Genomic_DNA"/>
</dbReference>
<dbReference type="InterPro" id="IPR039610">
    <property type="entry name" value="VQ29"/>
</dbReference>
<feature type="region of interest" description="Disordered" evidence="1">
    <location>
        <begin position="142"/>
        <end position="166"/>
    </location>
</feature>
<dbReference type="AlphaFoldDB" id="A0AAQ3JV63"/>
<evidence type="ECO:0000313" key="3">
    <source>
        <dbReference type="EMBL" id="WOK95597.1"/>
    </source>
</evidence>
<dbReference type="Pfam" id="PF05678">
    <property type="entry name" value="VQ"/>
    <property type="match status" value="1"/>
</dbReference>
<dbReference type="PANTHER" id="PTHR34794:SF1">
    <property type="entry name" value="OS10G0101800 PROTEIN"/>
    <property type="match status" value="1"/>
</dbReference>
<feature type="compositionally biased region" description="Polar residues" evidence="1">
    <location>
        <begin position="142"/>
        <end position="151"/>
    </location>
</feature>
<evidence type="ECO:0000313" key="4">
    <source>
        <dbReference type="Proteomes" id="UP001327560"/>
    </source>
</evidence>
<name>A0AAQ3JV63_9LILI</name>
<feature type="region of interest" description="Disordered" evidence="1">
    <location>
        <begin position="1"/>
        <end position="24"/>
    </location>
</feature>